<proteinExistence type="predicted"/>
<reference evidence="2 3" key="1">
    <citation type="submission" date="2018-03" db="EMBL/GenBank/DDBJ databases">
        <title>Genomic Encyclopedia of Type Strains, Phase III (KMG-III): the genomes of soil and plant-associated and newly described type strains.</title>
        <authorList>
            <person name="Whitman W."/>
        </authorList>
    </citation>
    <scope>NUCLEOTIDE SEQUENCE [LARGE SCALE GENOMIC DNA]</scope>
    <source>
        <strain evidence="2 3">MWH-P2sevCIIIb</strain>
    </source>
</reference>
<evidence type="ECO:0000313" key="3">
    <source>
        <dbReference type="Proteomes" id="UP000238308"/>
    </source>
</evidence>
<comment type="caution">
    <text evidence="2">The sequence shown here is derived from an EMBL/GenBank/DDBJ whole genome shotgun (WGS) entry which is preliminary data.</text>
</comment>
<feature type="transmembrane region" description="Helical" evidence="1">
    <location>
        <begin position="187"/>
        <end position="205"/>
    </location>
</feature>
<dbReference type="RefSeq" id="WP_106227664.1">
    <property type="nucleotide sequence ID" value="NZ_PVTV01000013.1"/>
</dbReference>
<protein>
    <submittedName>
        <fullName evidence="2">Uncharacterized protein DUF4239</fullName>
    </submittedName>
</protein>
<name>A0A2T0XGM9_9BURK</name>
<dbReference type="Proteomes" id="UP000238308">
    <property type="component" value="Unassembled WGS sequence"/>
</dbReference>
<feature type="transmembrane region" description="Helical" evidence="1">
    <location>
        <begin position="52"/>
        <end position="70"/>
    </location>
</feature>
<gene>
    <name evidence="2" type="ORF">BCM14_1825</name>
</gene>
<dbReference type="EMBL" id="PVTV01000013">
    <property type="protein sequence ID" value="PRY98108.1"/>
    <property type="molecule type" value="Genomic_DNA"/>
</dbReference>
<keyword evidence="1" id="KW-1133">Transmembrane helix</keyword>
<dbReference type="AlphaFoldDB" id="A0A2T0XGM9"/>
<dbReference type="OrthoDB" id="8595256at2"/>
<organism evidence="2 3">
    <name type="scientific">Jezberella montanilacus</name>
    <dbReference type="NCBI Taxonomy" id="323426"/>
    <lineage>
        <taxon>Bacteria</taxon>
        <taxon>Pseudomonadati</taxon>
        <taxon>Pseudomonadota</taxon>
        <taxon>Betaproteobacteria</taxon>
        <taxon>Burkholderiales</taxon>
        <taxon>Alcaligenaceae</taxon>
        <taxon>Jezberella</taxon>
    </lineage>
</organism>
<sequence length="251" mass="26745">MFDYLVDLPNVVLFLVIMSSGLLLAVGLPVLIRWKFKITPNDALSKGATEAYKIAISITLLLFVITLVRVQGDHRNAEDIAAKEVALTLKLTGALAVFGGPDAEESVEDLKAYTKSVANDEWPLMAKGVSSDVTTGLLADLTQGIGLLTPENAKQQMARVEIGLTISQLTDTRQARLTAAKVTLPNYLTQAITCALALVIILGWLETPLPRLAGYAGGVVTGFSVLLTLLIQASGVFVGQNAVDAWSIPGW</sequence>
<evidence type="ECO:0000256" key="1">
    <source>
        <dbReference type="SAM" id="Phobius"/>
    </source>
</evidence>
<keyword evidence="3" id="KW-1185">Reference proteome</keyword>
<dbReference type="InterPro" id="IPR025333">
    <property type="entry name" value="DUF4239"/>
</dbReference>
<keyword evidence="1" id="KW-0472">Membrane</keyword>
<accession>A0A2T0XGM9</accession>
<feature type="transmembrane region" description="Helical" evidence="1">
    <location>
        <begin position="12"/>
        <end position="32"/>
    </location>
</feature>
<dbReference type="Pfam" id="PF14023">
    <property type="entry name" value="Bestrophin-like"/>
    <property type="match status" value="1"/>
</dbReference>
<evidence type="ECO:0000313" key="2">
    <source>
        <dbReference type="EMBL" id="PRY98108.1"/>
    </source>
</evidence>
<keyword evidence="1" id="KW-0812">Transmembrane</keyword>
<feature type="transmembrane region" description="Helical" evidence="1">
    <location>
        <begin position="212"/>
        <end position="231"/>
    </location>
</feature>